<feature type="region of interest" description="Disordered" evidence="1">
    <location>
        <begin position="53"/>
        <end position="74"/>
    </location>
</feature>
<gene>
    <name evidence="2" type="ORF">ACFOLC_13155</name>
</gene>
<evidence type="ECO:0008006" key="4">
    <source>
        <dbReference type="Google" id="ProtNLM"/>
    </source>
</evidence>
<reference evidence="3" key="1">
    <citation type="journal article" date="2019" name="Int. J. Syst. Evol. Microbiol.">
        <title>The Global Catalogue of Microorganisms (GCM) 10K type strain sequencing project: providing services to taxonomists for standard genome sequencing and annotation.</title>
        <authorList>
            <consortium name="The Broad Institute Genomics Platform"/>
            <consortium name="The Broad Institute Genome Sequencing Center for Infectious Disease"/>
            <person name="Wu L."/>
            <person name="Ma J."/>
        </authorList>
    </citation>
    <scope>NUCLEOTIDE SEQUENCE [LARGE SCALE GENOMIC DNA]</scope>
    <source>
        <strain evidence="3">KCTC 42875</strain>
    </source>
</reference>
<name>A0ABV7RTD2_9GAMM</name>
<proteinExistence type="predicted"/>
<keyword evidence="3" id="KW-1185">Reference proteome</keyword>
<evidence type="ECO:0000256" key="1">
    <source>
        <dbReference type="SAM" id="MobiDB-lite"/>
    </source>
</evidence>
<comment type="caution">
    <text evidence="2">The sequence shown here is derived from an EMBL/GenBank/DDBJ whole genome shotgun (WGS) entry which is preliminary data.</text>
</comment>
<dbReference type="EMBL" id="JBHRXK010000006">
    <property type="protein sequence ID" value="MFC3551952.1"/>
    <property type="molecule type" value="Genomic_DNA"/>
</dbReference>
<accession>A0ABV7RTD2</accession>
<dbReference type="RefSeq" id="WP_386759717.1">
    <property type="nucleotide sequence ID" value="NZ_JBHRXK010000006.1"/>
</dbReference>
<evidence type="ECO:0000313" key="2">
    <source>
        <dbReference type="EMBL" id="MFC3551952.1"/>
    </source>
</evidence>
<feature type="compositionally biased region" description="Basic and acidic residues" evidence="1">
    <location>
        <begin position="53"/>
        <end position="62"/>
    </location>
</feature>
<sequence>MRLGVVCAVVGVLAGCSGVEYHDTNPLVDARPECASHPDHPNDPGPAWCERKVEARRSDAARPIDLSGQGDDGT</sequence>
<dbReference type="Proteomes" id="UP001595740">
    <property type="component" value="Unassembled WGS sequence"/>
</dbReference>
<evidence type="ECO:0000313" key="3">
    <source>
        <dbReference type="Proteomes" id="UP001595740"/>
    </source>
</evidence>
<organism evidence="2 3">
    <name type="scientific">Lysobacter cavernae</name>
    <dbReference type="NCBI Taxonomy" id="1685901"/>
    <lineage>
        <taxon>Bacteria</taxon>
        <taxon>Pseudomonadati</taxon>
        <taxon>Pseudomonadota</taxon>
        <taxon>Gammaproteobacteria</taxon>
        <taxon>Lysobacterales</taxon>
        <taxon>Lysobacteraceae</taxon>
        <taxon>Lysobacter</taxon>
    </lineage>
</organism>
<protein>
    <recommendedName>
        <fullName evidence="4">Lipoprotein</fullName>
    </recommendedName>
</protein>
<dbReference type="PROSITE" id="PS51257">
    <property type="entry name" value="PROKAR_LIPOPROTEIN"/>
    <property type="match status" value="1"/>
</dbReference>